<evidence type="ECO:0000256" key="1">
    <source>
        <dbReference type="SAM" id="MobiDB-lite"/>
    </source>
</evidence>
<comment type="caution">
    <text evidence="2">The sequence shown here is derived from an EMBL/GenBank/DDBJ whole genome shotgun (WGS) entry which is preliminary data.</text>
</comment>
<proteinExistence type="predicted"/>
<sequence>MSTTSSSSNDGSFEKKFKENDNEFVNRKGSSVGTIIKHKTPLIHQKYQSRSSSLTNRERKIMVAGLSSVLDLTDKSMESQRSLFTEEEWKRLTNYFNKEYHIEPKPLHKFLDSA</sequence>
<keyword evidence="3" id="KW-1185">Reference proteome</keyword>
<evidence type="ECO:0000313" key="3">
    <source>
        <dbReference type="Proteomes" id="UP000646827"/>
    </source>
</evidence>
<gene>
    <name evidence="2" type="ORF">INT45_002924</name>
</gene>
<evidence type="ECO:0000313" key="2">
    <source>
        <dbReference type="EMBL" id="KAG2224385.1"/>
    </source>
</evidence>
<organism evidence="2 3">
    <name type="scientific">Circinella minor</name>
    <dbReference type="NCBI Taxonomy" id="1195481"/>
    <lineage>
        <taxon>Eukaryota</taxon>
        <taxon>Fungi</taxon>
        <taxon>Fungi incertae sedis</taxon>
        <taxon>Mucoromycota</taxon>
        <taxon>Mucoromycotina</taxon>
        <taxon>Mucoromycetes</taxon>
        <taxon>Mucorales</taxon>
        <taxon>Lichtheimiaceae</taxon>
        <taxon>Circinella</taxon>
    </lineage>
</organism>
<reference evidence="2 3" key="1">
    <citation type="submission" date="2020-12" db="EMBL/GenBank/DDBJ databases">
        <title>Metabolic potential, ecology and presence of endohyphal bacteria is reflected in genomic diversity of Mucoromycotina.</title>
        <authorList>
            <person name="Muszewska A."/>
            <person name="Okrasinska A."/>
            <person name="Steczkiewicz K."/>
            <person name="Drgas O."/>
            <person name="Orlowska M."/>
            <person name="Perlinska-Lenart U."/>
            <person name="Aleksandrzak-Piekarczyk T."/>
            <person name="Szatraj K."/>
            <person name="Zielenkiewicz U."/>
            <person name="Pilsyk S."/>
            <person name="Malc E."/>
            <person name="Mieczkowski P."/>
            <person name="Kruszewska J.S."/>
            <person name="Biernat P."/>
            <person name="Pawlowska J."/>
        </authorList>
    </citation>
    <scope>NUCLEOTIDE SEQUENCE [LARGE SCALE GENOMIC DNA]</scope>
    <source>
        <strain evidence="2 3">CBS 142.35</strain>
    </source>
</reference>
<dbReference type="Proteomes" id="UP000646827">
    <property type="component" value="Unassembled WGS sequence"/>
</dbReference>
<dbReference type="AlphaFoldDB" id="A0A8H7S958"/>
<name>A0A8H7S958_9FUNG</name>
<feature type="region of interest" description="Disordered" evidence="1">
    <location>
        <begin position="1"/>
        <end position="20"/>
    </location>
</feature>
<protein>
    <submittedName>
        <fullName evidence="2">Uncharacterized protein</fullName>
    </submittedName>
</protein>
<dbReference type="OrthoDB" id="2289251at2759"/>
<accession>A0A8H7S958</accession>
<dbReference type="EMBL" id="JAEPRB010000043">
    <property type="protein sequence ID" value="KAG2224385.1"/>
    <property type="molecule type" value="Genomic_DNA"/>
</dbReference>